<dbReference type="PANTHER" id="PTHR39452:SF1">
    <property type="entry name" value="CHEY-P PHOSPHATASE CHEX"/>
    <property type="match status" value="1"/>
</dbReference>
<dbReference type="PANTHER" id="PTHR39452">
    <property type="entry name" value="CHEY-P PHOSPHATASE CHEX"/>
    <property type="match status" value="1"/>
</dbReference>
<dbReference type="Pfam" id="PF13690">
    <property type="entry name" value="CheX"/>
    <property type="match status" value="1"/>
</dbReference>
<organism evidence="3 4">
    <name type="scientific">Bacillus selenitireducens (strain ATCC 700615 / DSM 15326 / MLS10)</name>
    <dbReference type="NCBI Taxonomy" id="439292"/>
    <lineage>
        <taxon>Bacteria</taxon>
        <taxon>Bacillati</taxon>
        <taxon>Bacillota</taxon>
        <taxon>Bacilli</taxon>
        <taxon>Bacillales</taxon>
        <taxon>Bacillaceae</taxon>
        <taxon>Salisediminibacterium</taxon>
    </lineage>
</organism>
<reference evidence="3" key="1">
    <citation type="submission" date="2009-10" db="EMBL/GenBank/DDBJ databases">
        <title>Complete sequence of Bacillus selenitireducens MLS10.</title>
        <authorList>
            <consortium name="US DOE Joint Genome Institute"/>
            <person name="Lucas S."/>
            <person name="Copeland A."/>
            <person name="Lapidus A."/>
            <person name="Glavina del Rio T."/>
            <person name="Dalin E."/>
            <person name="Tice H."/>
            <person name="Bruce D."/>
            <person name="Goodwin L."/>
            <person name="Pitluck S."/>
            <person name="Sims D."/>
            <person name="Brettin T."/>
            <person name="Detter J.C."/>
            <person name="Han C."/>
            <person name="Larimer F."/>
            <person name="Land M."/>
            <person name="Hauser L."/>
            <person name="Kyrpides N."/>
            <person name="Ovchinnikova G."/>
            <person name="Stolz J."/>
        </authorList>
    </citation>
    <scope>NUCLEOTIDE SEQUENCE [LARGE SCALE GENOMIC DNA]</scope>
    <source>
        <strain evidence="3">MLS10</strain>
    </source>
</reference>
<dbReference type="Proteomes" id="UP000000271">
    <property type="component" value="Chromosome"/>
</dbReference>
<accession>D6XXK5</accession>
<evidence type="ECO:0000313" key="4">
    <source>
        <dbReference type="Proteomes" id="UP000000271"/>
    </source>
</evidence>
<dbReference type="AlphaFoldDB" id="D6XXK5"/>
<dbReference type="eggNOG" id="COG1406">
    <property type="taxonomic scope" value="Bacteria"/>
</dbReference>
<dbReference type="EMBL" id="CP001791">
    <property type="protein sequence ID" value="ADI00048.1"/>
    <property type="molecule type" value="Genomic_DNA"/>
</dbReference>
<dbReference type="GO" id="GO:0006935">
    <property type="term" value="P:chemotaxis"/>
    <property type="evidence" value="ECO:0007669"/>
    <property type="project" value="UniProtKB-KW"/>
</dbReference>
<keyword evidence="4" id="KW-1185">Reference proteome</keyword>
<protein>
    <submittedName>
        <fullName evidence="3">CheC domain protein</fullName>
    </submittedName>
</protein>
<dbReference type="KEGG" id="bse:Bsel_2546"/>
<dbReference type="InterPro" id="IPR038756">
    <property type="entry name" value="CheX-like"/>
</dbReference>
<dbReference type="InterPro" id="IPR028051">
    <property type="entry name" value="CheX-like_dom"/>
</dbReference>
<evidence type="ECO:0000259" key="2">
    <source>
        <dbReference type="Pfam" id="PF13690"/>
    </source>
</evidence>
<dbReference type="SUPFAM" id="SSF103039">
    <property type="entry name" value="CheC-like"/>
    <property type="match status" value="1"/>
</dbReference>
<evidence type="ECO:0000256" key="1">
    <source>
        <dbReference type="ARBA" id="ARBA00022500"/>
    </source>
</evidence>
<sequence>MDVNQINAVYRATKSIMSNHFGADISRGKPQAGQGSIPSDDVSVVLGVKGELSGQIICSVSEGTAKNIVGAMMGGMEVAELDDMAWSAVQEFGNWVGGTTATELSNENYNIDVTPPIVNEGKSNFHSTSKFITVPMDTSLGSVCIHISLSDKS</sequence>
<dbReference type="CDD" id="cd17906">
    <property type="entry name" value="CheX"/>
    <property type="match status" value="1"/>
</dbReference>
<feature type="domain" description="Chemotaxis phosphatase CheX-like" evidence="2">
    <location>
        <begin position="42"/>
        <end position="124"/>
    </location>
</feature>
<dbReference type="HOGENOM" id="CLU_116290_1_1_9"/>
<name>D6XXK5_BACIE</name>
<proteinExistence type="predicted"/>
<dbReference type="OrthoDB" id="9788100at2"/>
<dbReference type="STRING" id="439292.Bsel_2546"/>
<gene>
    <name evidence="3" type="ordered locus">Bsel_2546</name>
</gene>
<dbReference type="Gene3D" id="3.40.1550.10">
    <property type="entry name" value="CheC-like"/>
    <property type="match status" value="1"/>
</dbReference>
<evidence type="ECO:0000313" key="3">
    <source>
        <dbReference type="EMBL" id="ADI00048.1"/>
    </source>
</evidence>
<dbReference type="InterPro" id="IPR028976">
    <property type="entry name" value="CheC-like_sf"/>
</dbReference>
<keyword evidence="1" id="KW-0145">Chemotaxis</keyword>